<dbReference type="HOGENOM" id="CLU_065574_0_0_10"/>
<dbReference type="SUPFAM" id="SSF54001">
    <property type="entry name" value="Cysteine proteinases"/>
    <property type="match status" value="1"/>
</dbReference>
<evidence type="ECO:0008006" key="3">
    <source>
        <dbReference type="Google" id="ProtNLM"/>
    </source>
</evidence>
<dbReference type="InterPro" id="IPR010846">
    <property type="entry name" value="AmiA-like"/>
</dbReference>
<organism evidence="1 2">
    <name type="scientific">Segatella buccae ATCC 33574</name>
    <dbReference type="NCBI Taxonomy" id="873513"/>
    <lineage>
        <taxon>Bacteria</taxon>
        <taxon>Pseudomonadati</taxon>
        <taxon>Bacteroidota</taxon>
        <taxon>Bacteroidia</taxon>
        <taxon>Bacteroidales</taxon>
        <taxon>Prevotellaceae</taxon>
        <taxon>Segatella</taxon>
    </lineage>
</organism>
<dbReference type="EMBL" id="AEPD01000032">
    <property type="protein sequence ID" value="EFU29939.1"/>
    <property type="molecule type" value="Genomic_DNA"/>
</dbReference>
<proteinExistence type="predicted"/>
<reference evidence="1 2" key="1">
    <citation type="submission" date="2010-10" db="EMBL/GenBank/DDBJ databases">
        <authorList>
            <person name="Muzny D."/>
            <person name="Qin X."/>
            <person name="Deng J."/>
            <person name="Jiang H."/>
            <person name="Liu Y."/>
            <person name="Qu J."/>
            <person name="Song X.-Z."/>
            <person name="Zhang L."/>
            <person name="Thornton R."/>
            <person name="Coyle M."/>
            <person name="Francisco L."/>
            <person name="Jackson L."/>
            <person name="Javaid M."/>
            <person name="Korchina V."/>
            <person name="Kovar C."/>
            <person name="Mata R."/>
            <person name="Mathew T."/>
            <person name="Ngo R."/>
            <person name="Nguyen L."/>
            <person name="Nguyen N."/>
            <person name="Okwuonu G."/>
            <person name="Ongeri F."/>
            <person name="Pham C."/>
            <person name="Simmons D."/>
            <person name="Wilczek-Boney K."/>
            <person name="Hale W."/>
            <person name="Jakkamsetti A."/>
            <person name="Pham P."/>
            <person name="Ruth R."/>
            <person name="San Lucas F."/>
            <person name="Warren J."/>
            <person name="Zhang J."/>
            <person name="Zhao Z."/>
            <person name="Zhou C."/>
            <person name="Zhu D."/>
            <person name="Lee S."/>
            <person name="Bess C."/>
            <person name="Blankenburg K."/>
            <person name="Forbes L."/>
            <person name="Fu Q."/>
            <person name="Gubbala S."/>
            <person name="Hirani K."/>
            <person name="Jayaseelan J.C."/>
            <person name="Lara F."/>
            <person name="Munidasa M."/>
            <person name="Palculict T."/>
            <person name="Patil S."/>
            <person name="Pu L.-L."/>
            <person name="Saada N."/>
            <person name="Tang L."/>
            <person name="Weissenberger G."/>
            <person name="Zhu Y."/>
            <person name="Hemphill L."/>
            <person name="Shang Y."/>
            <person name="Youmans B."/>
            <person name="Ayvaz T."/>
            <person name="Ross M."/>
            <person name="Santibanez J."/>
            <person name="Aqrawi P."/>
            <person name="Gross S."/>
            <person name="Joshi V."/>
            <person name="Fowler G."/>
            <person name="Nazareth L."/>
            <person name="Reid J."/>
            <person name="Worley K."/>
            <person name="Petrosino J."/>
            <person name="Highlander S."/>
            <person name="Gibbs R."/>
        </authorList>
    </citation>
    <scope>NUCLEOTIDE SEQUENCE [LARGE SCALE GENOMIC DNA]</scope>
    <source>
        <strain evidence="1 2">ATCC 33574</strain>
    </source>
</reference>
<keyword evidence="2" id="KW-1185">Reference proteome</keyword>
<sequence length="318" mass="36631">MMKILLTFFLSISLLNICRSNGMNGIHSYTKAQTKTVFNGQASIPKSTTPLLHSHDISYRPTDSIRVEKMLAAARRFSRPPVSWLLHFGYQFIGTPYVGGTLDRAEKERLVVNLRELDCTTFVEQALALARCAQRGDTSFHSFCDQLCYIRYIGGKVEYTKRQHYFTTWINDNQKEQIVEDIQSPTPPFTAIQTIRVDYMTTHTSSYKMLYAHPEWLAGIRNLEQDINGQRYRYIPKALLANQKLIRTAIRDGDIIVILTNKRGLDTSHIGLAVWRNGNLHMLNASSIHKKVIDEPMTLYQYMQRHPSQIGIRICRMN</sequence>
<protein>
    <recommendedName>
        <fullName evidence="3">Xylanase</fullName>
    </recommendedName>
</protein>
<evidence type="ECO:0000313" key="2">
    <source>
        <dbReference type="Proteomes" id="UP000003112"/>
    </source>
</evidence>
<name>E6K8Y5_9BACT</name>
<dbReference type="STRING" id="873513.HMPREF6485_2049"/>
<dbReference type="Gene3D" id="2.30.260.10">
    <property type="entry name" value="putative xylanase like domain"/>
    <property type="match status" value="1"/>
</dbReference>
<dbReference type="InterPro" id="IPR038765">
    <property type="entry name" value="Papain-like_cys_pep_sf"/>
</dbReference>
<dbReference type="Proteomes" id="UP000003112">
    <property type="component" value="Unassembled WGS sequence"/>
</dbReference>
<dbReference type="Gene3D" id="1.10.3670.10">
    <property type="entry name" value="Putative xylanase like domain"/>
    <property type="match status" value="1"/>
</dbReference>
<dbReference type="AlphaFoldDB" id="E6K8Y5"/>
<dbReference type="eggNOG" id="COG0657">
    <property type="taxonomic scope" value="Bacteria"/>
</dbReference>
<accession>E6K8Y5</accession>
<dbReference type="Pfam" id="PF07313">
    <property type="entry name" value="AmiA-like"/>
    <property type="match status" value="1"/>
</dbReference>
<evidence type="ECO:0000313" key="1">
    <source>
        <dbReference type="EMBL" id="EFU29939.1"/>
    </source>
</evidence>
<gene>
    <name evidence="1" type="ORF">HMPREF6485_2049</name>
</gene>
<comment type="caution">
    <text evidence="1">The sequence shown here is derived from an EMBL/GenBank/DDBJ whole genome shotgun (WGS) entry which is preliminary data.</text>
</comment>